<organism evidence="1 2">
    <name type="scientific">Peribacillus glennii</name>
    <dbReference type="NCBI Taxonomy" id="2303991"/>
    <lineage>
        <taxon>Bacteria</taxon>
        <taxon>Bacillati</taxon>
        <taxon>Bacillota</taxon>
        <taxon>Bacilli</taxon>
        <taxon>Bacillales</taxon>
        <taxon>Bacillaceae</taxon>
        <taxon>Peribacillus</taxon>
    </lineage>
</organism>
<accession>A0A372LJS3</accession>
<keyword evidence="2" id="KW-1185">Reference proteome</keyword>
<proteinExistence type="predicted"/>
<protein>
    <submittedName>
        <fullName evidence="1">Uncharacterized protein</fullName>
    </submittedName>
</protein>
<dbReference type="Proteomes" id="UP000262939">
    <property type="component" value="Unassembled WGS sequence"/>
</dbReference>
<dbReference type="EMBL" id="QVTD01000001">
    <property type="protein sequence ID" value="RFU66698.1"/>
    <property type="molecule type" value="Genomic_DNA"/>
</dbReference>
<evidence type="ECO:0000313" key="2">
    <source>
        <dbReference type="Proteomes" id="UP000262939"/>
    </source>
</evidence>
<evidence type="ECO:0000313" key="1">
    <source>
        <dbReference type="EMBL" id="RFU66698.1"/>
    </source>
</evidence>
<gene>
    <name evidence="1" type="ORF">D0466_00880</name>
</gene>
<comment type="caution">
    <text evidence="1">The sequence shown here is derived from an EMBL/GenBank/DDBJ whole genome shotgun (WGS) entry which is preliminary data.</text>
</comment>
<sequence>MEDAKAELAKIGVTFPNNVGGHNMFANLDHATKKKAEAIMDKMETQLEEQGLELPVRKHQND</sequence>
<reference evidence="1 2" key="1">
    <citation type="submission" date="2018-08" db="EMBL/GenBank/DDBJ databases">
        <title>Bacillus chawlae sp. nov., Bacillus glennii sp. nov., and Bacillus saganii sp. nov. Isolated from the Vehicle Assembly Building at Kennedy Space Center where the Viking Spacecraft were Assembled.</title>
        <authorList>
            <person name="Seuylemezian A."/>
            <person name="Vaishampayan P."/>
        </authorList>
    </citation>
    <scope>NUCLEOTIDE SEQUENCE [LARGE SCALE GENOMIC DNA]</scope>
    <source>
        <strain evidence="1 2">V44-8</strain>
    </source>
</reference>
<dbReference type="AlphaFoldDB" id="A0A372LJS3"/>
<name>A0A372LJS3_9BACI</name>